<name>A0A396J9D2_MEDTR</name>
<organism evidence="1">
    <name type="scientific">Medicago truncatula</name>
    <name type="common">Barrel medic</name>
    <name type="synonym">Medicago tribuloides</name>
    <dbReference type="NCBI Taxonomy" id="3880"/>
    <lineage>
        <taxon>Eukaryota</taxon>
        <taxon>Viridiplantae</taxon>
        <taxon>Streptophyta</taxon>
        <taxon>Embryophyta</taxon>
        <taxon>Tracheophyta</taxon>
        <taxon>Spermatophyta</taxon>
        <taxon>Magnoliopsida</taxon>
        <taxon>eudicotyledons</taxon>
        <taxon>Gunneridae</taxon>
        <taxon>Pentapetalae</taxon>
        <taxon>rosids</taxon>
        <taxon>fabids</taxon>
        <taxon>Fabales</taxon>
        <taxon>Fabaceae</taxon>
        <taxon>Papilionoideae</taxon>
        <taxon>50 kb inversion clade</taxon>
        <taxon>NPAAA clade</taxon>
        <taxon>Hologalegina</taxon>
        <taxon>IRL clade</taxon>
        <taxon>Trifolieae</taxon>
        <taxon>Medicago</taxon>
    </lineage>
</organism>
<accession>A0A396J9D2</accession>
<reference evidence="1" key="1">
    <citation type="journal article" date="2018" name="Nat. Plants">
        <title>Whole-genome landscape of Medicago truncatula symbiotic genes.</title>
        <authorList>
            <person name="Pecrix Y."/>
            <person name="Gamas P."/>
            <person name="Carrere S."/>
        </authorList>
    </citation>
    <scope>NUCLEOTIDE SEQUENCE</scope>
    <source>
        <tissue evidence="1">Leaves</tissue>
    </source>
</reference>
<sequence length="57" mass="6586">MRHIEGKEMRHCYRKIIRRIHHYACKHFVSLGINLTSKISSVVGCKDLQVGGRYSDG</sequence>
<dbReference type="EMBL" id="PSQE01000002">
    <property type="protein sequence ID" value="RHN74740.1"/>
    <property type="molecule type" value="Genomic_DNA"/>
</dbReference>
<dbReference type="AlphaFoldDB" id="A0A396J9D2"/>
<evidence type="ECO:0000313" key="1">
    <source>
        <dbReference type="EMBL" id="RHN74740.1"/>
    </source>
</evidence>
<dbReference type="Gramene" id="rna10848">
    <property type="protein sequence ID" value="RHN74740.1"/>
    <property type="gene ID" value="gene10848"/>
</dbReference>
<comment type="caution">
    <text evidence="1">The sequence shown here is derived from an EMBL/GenBank/DDBJ whole genome shotgun (WGS) entry which is preliminary data.</text>
</comment>
<proteinExistence type="predicted"/>
<gene>
    <name evidence="1" type="ORF">MtrunA17_Chr2g0313581</name>
</gene>
<protein>
    <submittedName>
        <fullName evidence="1">Uncharacterized protein</fullName>
    </submittedName>
</protein>
<dbReference type="Proteomes" id="UP000265566">
    <property type="component" value="Chromosome 2"/>
</dbReference>